<proteinExistence type="inferred from homology"/>
<keyword evidence="2" id="KW-0805">Transcription regulation</keyword>
<organism evidence="5 6">
    <name type="scientific">Posidoniimonas corsicana</name>
    <dbReference type="NCBI Taxonomy" id="1938618"/>
    <lineage>
        <taxon>Bacteria</taxon>
        <taxon>Pseudomonadati</taxon>
        <taxon>Planctomycetota</taxon>
        <taxon>Planctomycetia</taxon>
        <taxon>Pirellulales</taxon>
        <taxon>Lacipirellulaceae</taxon>
        <taxon>Posidoniimonas</taxon>
    </lineage>
</organism>
<sequence>MARKKKVARELAPREEQIMQVVYRLQKASVAEVREQLSDPPSYSAVRTMLGQLERKGHVVRDRSGVTHLYKPVKSRRAAGLSALSRLIDAFFPQSTGDALAALIDDSAKRLSDEDIDRLEQAIRRARTGD</sequence>
<keyword evidence="6" id="KW-1185">Reference proteome</keyword>
<name>A0A5C5V1Q6_9BACT</name>
<dbReference type="Proteomes" id="UP000316714">
    <property type="component" value="Unassembled WGS sequence"/>
</dbReference>
<evidence type="ECO:0000313" key="5">
    <source>
        <dbReference type="EMBL" id="TWT32496.1"/>
    </source>
</evidence>
<dbReference type="OrthoDB" id="279010at2"/>
<dbReference type="InterPro" id="IPR005650">
    <property type="entry name" value="BlaI_family"/>
</dbReference>
<dbReference type="RefSeq" id="WP_146567909.1">
    <property type="nucleotide sequence ID" value="NZ_SIHJ01000003.1"/>
</dbReference>
<evidence type="ECO:0000256" key="1">
    <source>
        <dbReference type="ARBA" id="ARBA00011046"/>
    </source>
</evidence>
<dbReference type="EMBL" id="SIHJ01000003">
    <property type="protein sequence ID" value="TWT32496.1"/>
    <property type="molecule type" value="Genomic_DNA"/>
</dbReference>
<keyword evidence="3" id="KW-0238">DNA-binding</keyword>
<protein>
    <submittedName>
        <fullName evidence="5">Transcriptional repressor CopY</fullName>
    </submittedName>
</protein>
<evidence type="ECO:0000256" key="2">
    <source>
        <dbReference type="ARBA" id="ARBA00023015"/>
    </source>
</evidence>
<reference evidence="5 6" key="1">
    <citation type="submission" date="2019-02" db="EMBL/GenBank/DDBJ databases">
        <title>Deep-cultivation of Planctomycetes and their phenomic and genomic characterization uncovers novel biology.</title>
        <authorList>
            <person name="Wiegand S."/>
            <person name="Jogler M."/>
            <person name="Boedeker C."/>
            <person name="Pinto D."/>
            <person name="Vollmers J."/>
            <person name="Rivas-Marin E."/>
            <person name="Kohn T."/>
            <person name="Peeters S.H."/>
            <person name="Heuer A."/>
            <person name="Rast P."/>
            <person name="Oberbeckmann S."/>
            <person name="Bunk B."/>
            <person name="Jeske O."/>
            <person name="Meyerdierks A."/>
            <person name="Storesund J.E."/>
            <person name="Kallscheuer N."/>
            <person name="Luecker S."/>
            <person name="Lage O.M."/>
            <person name="Pohl T."/>
            <person name="Merkel B.J."/>
            <person name="Hornburger P."/>
            <person name="Mueller R.-W."/>
            <person name="Bruemmer F."/>
            <person name="Labrenz M."/>
            <person name="Spormann A.M."/>
            <person name="Op Den Camp H."/>
            <person name="Overmann J."/>
            <person name="Amann R."/>
            <person name="Jetten M.S.M."/>
            <person name="Mascher T."/>
            <person name="Medema M.H."/>
            <person name="Devos D.P."/>
            <person name="Kaster A.-K."/>
            <person name="Ovreas L."/>
            <person name="Rohde M."/>
            <person name="Galperin M.Y."/>
            <person name="Jogler C."/>
        </authorList>
    </citation>
    <scope>NUCLEOTIDE SEQUENCE [LARGE SCALE GENOMIC DNA]</scope>
    <source>
        <strain evidence="5 6">KOR34</strain>
    </source>
</reference>
<comment type="similarity">
    <text evidence="1">Belongs to the BlaI transcriptional regulatory family.</text>
</comment>
<evidence type="ECO:0000256" key="4">
    <source>
        <dbReference type="ARBA" id="ARBA00023163"/>
    </source>
</evidence>
<dbReference type="InterPro" id="IPR036390">
    <property type="entry name" value="WH_DNA-bd_sf"/>
</dbReference>
<dbReference type="PIRSF" id="PIRSF019455">
    <property type="entry name" value="CopR_AtkY"/>
    <property type="match status" value="1"/>
</dbReference>
<dbReference type="GO" id="GO:0003677">
    <property type="term" value="F:DNA binding"/>
    <property type="evidence" value="ECO:0007669"/>
    <property type="project" value="UniProtKB-KW"/>
</dbReference>
<evidence type="ECO:0000313" key="6">
    <source>
        <dbReference type="Proteomes" id="UP000316714"/>
    </source>
</evidence>
<accession>A0A5C5V1Q6</accession>
<dbReference type="AlphaFoldDB" id="A0A5C5V1Q6"/>
<comment type="caution">
    <text evidence="5">The sequence shown here is derived from an EMBL/GenBank/DDBJ whole genome shotgun (WGS) entry which is preliminary data.</text>
</comment>
<keyword evidence="4" id="KW-0804">Transcription</keyword>
<dbReference type="Gene3D" id="1.10.10.10">
    <property type="entry name" value="Winged helix-like DNA-binding domain superfamily/Winged helix DNA-binding domain"/>
    <property type="match status" value="1"/>
</dbReference>
<dbReference type="GO" id="GO:0045892">
    <property type="term" value="P:negative regulation of DNA-templated transcription"/>
    <property type="evidence" value="ECO:0007669"/>
    <property type="project" value="InterPro"/>
</dbReference>
<dbReference type="InterPro" id="IPR036388">
    <property type="entry name" value="WH-like_DNA-bd_sf"/>
</dbReference>
<evidence type="ECO:0000256" key="3">
    <source>
        <dbReference type="ARBA" id="ARBA00023125"/>
    </source>
</evidence>
<dbReference type="SUPFAM" id="SSF46785">
    <property type="entry name" value="Winged helix' DNA-binding domain"/>
    <property type="match status" value="1"/>
</dbReference>
<dbReference type="Pfam" id="PF03965">
    <property type="entry name" value="Penicillinase_R"/>
    <property type="match status" value="1"/>
</dbReference>
<gene>
    <name evidence="5" type="primary">copY</name>
    <name evidence="5" type="ORF">KOR34_42590</name>
</gene>